<dbReference type="PROSITE" id="PS50943">
    <property type="entry name" value="HTH_CROC1"/>
    <property type="match status" value="1"/>
</dbReference>
<gene>
    <name evidence="2" type="ORF">EYS09_19300</name>
</gene>
<sequence length="91" mass="9617">MSPPLAGLAPPRCRRAVGAHNLNSAGSVEELMRLAGPSQRRLAQQAHVSQAFISMVVRGRRGVRPVTAWRMASALGATSANCSPLTRTRAA</sequence>
<dbReference type="AlphaFoldDB" id="A0A4Q9HSR2"/>
<dbReference type="InterPro" id="IPR001387">
    <property type="entry name" value="Cro/C1-type_HTH"/>
</dbReference>
<dbReference type="Gene3D" id="1.10.260.40">
    <property type="entry name" value="lambda repressor-like DNA-binding domains"/>
    <property type="match status" value="1"/>
</dbReference>
<feature type="domain" description="HTH cro/C1-type" evidence="1">
    <location>
        <begin position="28"/>
        <end position="82"/>
    </location>
</feature>
<evidence type="ECO:0000259" key="1">
    <source>
        <dbReference type="PROSITE" id="PS50943"/>
    </source>
</evidence>
<evidence type="ECO:0000313" key="2">
    <source>
        <dbReference type="EMBL" id="TBO58084.1"/>
    </source>
</evidence>
<name>A0A4Q9HSR2_STRKA</name>
<dbReference type="InterPro" id="IPR010982">
    <property type="entry name" value="Lambda_DNA-bd_dom_sf"/>
</dbReference>
<dbReference type="Pfam" id="PF01381">
    <property type="entry name" value="HTH_3"/>
    <property type="match status" value="1"/>
</dbReference>
<dbReference type="SUPFAM" id="SSF47413">
    <property type="entry name" value="lambda repressor-like DNA-binding domains"/>
    <property type="match status" value="1"/>
</dbReference>
<comment type="caution">
    <text evidence="2">The sequence shown here is derived from an EMBL/GenBank/DDBJ whole genome shotgun (WGS) entry which is preliminary data.</text>
</comment>
<proteinExistence type="predicted"/>
<organism evidence="2 3">
    <name type="scientific">Streptomyces kasugaensis</name>
    <dbReference type="NCBI Taxonomy" id="1946"/>
    <lineage>
        <taxon>Bacteria</taxon>
        <taxon>Bacillati</taxon>
        <taxon>Actinomycetota</taxon>
        <taxon>Actinomycetes</taxon>
        <taxon>Kitasatosporales</taxon>
        <taxon>Streptomycetaceae</taxon>
        <taxon>Streptomyces</taxon>
    </lineage>
</organism>
<dbReference type="Proteomes" id="UP000292452">
    <property type="component" value="Unassembled WGS sequence"/>
</dbReference>
<accession>A0A4Q9HSR2</accession>
<evidence type="ECO:0000313" key="3">
    <source>
        <dbReference type="Proteomes" id="UP000292452"/>
    </source>
</evidence>
<dbReference type="EMBL" id="SIXH01000166">
    <property type="protein sequence ID" value="TBO58084.1"/>
    <property type="molecule type" value="Genomic_DNA"/>
</dbReference>
<keyword evidence="3" id="KW-1185">Reference proteome</keyword>
<protein>
    <submittedName>
        <fullName evidence="2">XRE family transcriptional regulator</fullName>
    </submittedName>
</protein>
<dbReference type="GO" id="GO:0003677">
    <property type="term" value="F:DNA binding"/>
    <property type="evidence" value="ECO:0007669"/>
    <property type="project" value="InterPro"/>
</dbReference>
<dbReference type="SMART" id="SM00530">
    <property type="entry name" value="HTH_XRE"/>
    <property type="match status" value="1"/>
</dbReference>
<dbReference type="CDD" id="cd00093">
    <property type="entry name" value="HTH_XRE"/>
    <property type="match status" value="1"/>
</dbReference>
<reference evidence="2 3" key="1">
    <citation type="submission" date="2019-02" db="EMBL/GenBank/DDBJ databases">
        <title>Draft Genome Sequence of Streptomyces sp. AM-2504, identified by 16S rRNA comparative analysis as a Streptomyces Kasugaensis strain.</title>
        <authorList>
            <person name="Napolioni V."/>
            <person name="Giuliodori A.M."/>
            <person name="Spurio R."/>
            <person name="Fabbretti A."/>
        </authorList>
    </citation>
    <scope>NUCLEOTIDE SEQUENCE [LARGE SCALE GENOMIC DNA]</scope>
    <source>
        <strain evidence="2 3">AM-2504</strain>
    </source>
</reference>